<gene>
    <name evidence="2" type="ORF">DNTS_024956</name>
</gene>
<dbReference type="AlphaFoldDB" id="A0A553MW32"/>
<name>A0A553MW32_9TELE</name>
<proteinExistence type="predicted"/>
<evidence type="ECO:0000256" key="1">
    <source>
        <dbReference type="SAM" id="Coils"/>
    </source>
</evidence>
<dbReference type="STRING" id="623744.A0A553MW32"/>
<comment type="caution">
    <text evidence="2">The sequence shown here is derived from an EMBL/GenBank/DDBJ whole genome shotgun (WGS) entry which is preliminary data.</text>
</comment>
<evidence type="ECO:0000313" key="3">
    <source>
        <dbReference type="Proteomes" id="UP000316079"/>
    </source>
</evidence>
<protein>
    <submittedName>
        <fullName evidence="2">Uncharacterized protein</fullName>
    </submittedName>
</protein>
<keyword evidence="3" id="KW-1185">Reference proteome</keyword>
<reference evidence="2 3" key="1">
    <citation type="journal article" date="2019" name="Sci. Data">
        <title>Hybrid genome assembly and annotation of Danionella translucida.</title>
        <authorList>
            <person name="Kadobianskyi M."/>
            <person name="Schulze L."/>
            <person name="Schuelke M."/>
            <person name="Judkewitz B."/>
        </authorList>
    </citation>
    <scope>NUCLEOTIDE SEQUENCE [LARGE SCALE GENOMIC DNA]</scope>
    <source>
        <strain evidence="2 3">Bolton</strain>
    </source>
</reference>
<dbReference type="EMBL" id="SRMA01027241">
    <property type="protein sequence ID" value="TRY57375.1"/>
    <property type="molecule type" value="Genomic_DNA"/>
</dbReference>
<organism evidence="2 3">
    <name type="scientific">Danionella cerebrum</name>
    <dbReference type="NCBI Taxonomy" id="2873325"/>
    <lineage>
        <taxon>Eukaryota</taxon>
        <taxon>Metazoa</taxon>
        <taxon>Chordata</taxon>
        <taxon>Craniata</taxon>
        <taxon>Vertebrata</taxon>
        <taxon>Euteleostomi</taxon>
        <taxon>Actinopterygii</taxon>
        <taxon>Neopterygii</taxon>
        <taxon>Teleostei</taxon>
        <taxon>Ostariophysi</taxon>
        <taxon>Cypriniformes</taxon>
        <taxon>Danionidae</taxon>
        <taxon>Danioninae</taxon>
        <taxon>Danionella</taxon>
    </lineage>
</organism>
<evidence type="ECO:0000313" key="2">
    <source>
        <dbReference type="EMBL" id="TRY57375.1"/>
    </source>
</evidence>
<dbReference type="Proteomes" id="UP000316079">
    <property type="component" value="Unassembled WGS sequence"/>
</dbReference>
<sequence>MNSKRNIGENGTSRVNVNSISVQASAITSHRKQTINSPLKGEKDECMQDTVRDQSLSISALRTRLGPAIRSTLSAAVDTLLGEIVTVMSETQRDLRSKEQENDKLKLRLELSERELKAMQECLCSAQKLIDQLQGPFVTPSVPGHSVYSVTGHISSGRLAHRNAAEPHPDPRCFPLAEPELSGALGDAIHGFDSREEFKSCHLSIQADGTVTNSYYDPVRWWTTEDSHTLDLKIPPHTATSLLKRSRFLPLHRCAFEEEMHLRRVSNRRRVSVTWHMSTWWRKQETPFHTSILPNIPPQHPPDLTMDPLLLYQTQLMKQWEWLDSEMGKEVLWMMRILDLGCGVKKKAMKVNLG</sequence>
<accession>A0A553MW32</accession>
<dbReference type="OrthoDB" id="6077919at2759"/>
<feature type="coiled-coil region" evidence="1">
    <location>
        <begin position="88"/>
        <end position="122"/>
    </location>
</feature>
<keyword evidence="1" id="KW-0175">Coiled coil</keyword>